<feature type="region of interest" description="Disordered" evidence="1">
    <location>
        <begin position="1"/>
        <end position="51"/>
    </location>
</feature>
<feature type="compositionally biased region" description="Polar residues" evidence="1">
    <location>
        <begin position="1"/>
        <end position="21"/>
    </location>
</feature>
<keyword evidence="3" id="KW-1185">Reference proteome</keyword>
<dbReference type="Proteomes" id="UP000324222">
    <property type="component" value="Unassembled WGS sequence"/>
</dbReference>
<proteinExistence type="predicted"/>
<evidence type="ECO:0000313" key="2">
    <source>
        <dbReference type="EMBL" id="MPC29661.1"/>
    </source>
</evidence>
<name>A0A5B7E6N7_PORTR</name>
<feature type="compositionally biased region" description="Polar residues" evidence="1">
    <location>
        <begin position="82"/>
        <end position="93"/>
    </location>
</feature>
<reference evidence="2 3" key="1">
    <citation type="submission" date="2019-05" db="EMBL/GenBank/DDBJ databases">
        <title>Another draft genome of Portunus trituberculatus and its Hox gene families provides insights of decapod evolution.</title>
        <authorList>
            <person name="Jeong J.-H."/>
            <person name="Song I."/>
            <person name="Kim S."/>
            <person name="Choi T."/>
            <person name="Kim D."/>
            <person name="Ryu S."/>
            <person name="Kim W."/>
        </authorList>
    </citation>
    <scope>NUCLEOTIDE SEQUENCE [LARGE SCALE GENOMIC DNA]</scope>
    <source>
        <tissue evidence="2">Muscle</tissue>
    </source>
</reference>
<sequence length="111" mass="12107">MECSQLQINLESSEHPTNTHMHPQPHNLRIAEPKTAPSGHRKTTPLGRQNVLPRPYFLTSDLWFGVTSLNTSASKACTQVAVSPPQGKTTPGSNHIAIHPSSASRQSLPQH</sequence>
<feature type="region of interest" description="Disordered" evidence="1">
    <location>
        <begin position="82"/>
        <end position="111"/>
    </location>
</feature>
<evidence type="ECO:0000313" key="3">
    <source>
        <dbReference type="Proteomes" id="UP000324222"/>
    </source>
</evidence>
<comment type="caution">
    <text evidence="2">The sequence shown here is derived from an EMBL/GenBank/DDBJ whole genome shotgun (WGS) entry which is preliminary data.</text>
</comment>
<dbReference type="AlphaFoldDB" id="A0A5B7E6N7"/>
<feature type="compositionally biased region" description="Polar residues" evidence="1">
    <location>
        <begin position="101"/>
        <end position="111"/>
    </location>
</feature>
<protein>
    <submittedName>
        <fullName evidence="2">Uncharacterized protein</fullName>
    </submittedName>
</protein>
<evidence type="ECO:0000256" key="1">
    <source>
        <dbReference type="SAM" id="MobiDB-lite"/>
    </source>
</evidence>
<accession>A0A5B7E6N7</accession>
<gene>
    <name evidence="2" type="ORF">E2C01_022906</name>
</gene>
<organism evidence="2 3">
    <name type="scientific">Portunus trituberculatus</name>
    <name type="common">Swimming crab</name>
    <name type="synonym">Neptunus trituberculatus</name>
    <dbReference type="NCBI Taxonomy" id="210409"/>
    <lineage>
        <taxon>Eukaryota</taxon>
        <taxon>Metazoa</taxon>
        <taxon>Ecdysozoa</taxon>
        <taxon>Arthropoda</taxon>
        <taxon>Crustacea</taxon>
        <taxon>Multicrustacea</taxon>
        <taxon>Malacostraca</taxon>
        <taxon>Eumalacostraca</taxon>
        <taxon>Eucarida</taxon>
        <taxon>Decapoda</taxon>
        <taxon>Pleocyemata</taxon>
        <taxon>Brachyura</taxon>
        <taxon>Eubrachyura</taxon>
        <taxon>Portunoidea</taxon>
        <taxon>Portunidae</taxon>
        <taxon>Portuninae</taxon>
        <taxon>Portunus</taxon>
    </lineage>
</organism>
<dbReference type="EMBL" id="VSRR010002114">
    <property type="protein sequence ID" value="MPC29661.1"/>
    <property type="molecule type" value="Genomic_DNA"/>
</dbReference>